<accession>A0ABS5NIS8</accession>
<dbReference type="Pfam" id="PF19866">
    <property type="entry name" value="DUF6339"/>
    <property type="match status" value="1"/>
</dbReference>
<protein>
    <submittedName>
        <fullName evidence="1">Uncharacterized protein</fullName>
    </submittedName>
</protein>
<dbReference type="InterPro" id="IPR045920">
    <property type="entry name" value="DUF6339"/>
</dbReference>
<name>A0ABS5NIS8_TSUPA</name>
<organism evidence="1 2">
    <name type="scientific">Tsukamurella paurometabola</name>
    <name type="common">Corynebacterium paurometabolum</name>
    <dbReference type="NCBI Taxonomy" id="2061"/>
    <lineage>
        <taxon>Bacteria</taxon>
        <taxon>Bacillati</taxon>
        <taxon>Actinomycetota</taxon>
        <taxon>Actinomycetes</taxon>
        <taxon>Mycobacteriales</taxon>
        <taxon>Tsukamurellaceae</taxon>
        <taxon>Tsukamurella</taxon>
    </lineage>
</organism>
<comment type="caution">
    <text evidence="1">The sequence shown here is derived from an EMBL/GenBank/DDBJ whole genome shotgun (WGS) entry which is preliminary data.</text>
</comment>
<reference evidence="1 2" key="1">
    <citation type="submission" date="2021-04" db="EMBL/GenBank/DDBJ databases">
        <title>Whole genome sequence analysis of a thiophenic sulfur metabolizing bacteria.</title>
        <authorList>
            <person name="Akhtar N."/>
            <person name="Akram J."/>
            <person name="Aslam A."/>
        </authorList>
    </citation>
    <scope>NUCLEOTIDE SEQUENCE [LARGE SCALE GENOMIC DNA]</scope>
    <source>
        <strain evidence="1 2">3OW</strain>
    </source>
</reference>
<keyword evidence="2" id="KW-1185">Reference proteome</keyword>
<dbReference type="EMBL" id="JAGXOE010000090">
    <property type="protein sequence ID" value="MBS4103915.1"/>
    <property type="molecule type" value="Genomic_DNA"/>
</dbReference>
<dbReference type="Proteomes" id="UP000676853">
    <property type="component" value="Unassembled WGS sequence"/>
</dbReference>
<gene>
    <name evidence="1" type="ORF">KFZ73_22055</name>
</gene>
<dbReference type="RefSeq" id="WP_212555089.1">
    <property type="nucleotide sequence ID" value="NZ_JAGXOE010000090.1"/>
</dbReference>
<sequence>MTQLYPRLLPTAAEQLFADQANSSISDLSREARTAHSAAVFVATGGTRVSEADLNQHRKAVLSLALESGFPESTSADDRNRFDIAVARYLHSELAMVPAEASSGDVWAFFAAVLLPDVTHWRFPNPIRDRVLGTDLTRHTFGRLWWRAQLVWSNTSSDPYEALEMIGGEAFGQIYERRVSLGASPALVRAIITIWSELGPGEQKRDLLRDFLKRVLRLTTFVSFESMDTATLRGLLRSILNSATTAMPE</sequence>
<proteinExistence type="predicted"/>
<evidence type="ECO:0000313" key="1">
    <source>
        <dbReference type="EMBL" id="MBS4103915.1"/>
    </source>
</evidence>
<evidence type="ECO:0000313" key="2">
    <source>
        <dbReference type="Proteomes" id="UP000676853"/>
    </source>
</evidence>